<evidence type="ECO:0008006" key="3">
    <source>
        <dbReference type="Google" id="ProtNLM"/>
    </source>
</evidence>
<proteinExistence type="predicted"/>
<sequence length="584" mass="63935">MSSLLVVERVADADAHLRFCVFPVSFVRHGKLPISQSMGDTTADIGLLPEMANELVRVLFLRLFHGCQKGFQTPRQLLQDAQAIISLNALRAGHQLSAAQLLRVAQLARDIERAVSSIDMEDTGSRALRDQLLAQITVHAAACAPVRRMPVELLTATFNHMTEGMDVFDIALALEQGVSRVSRVWRCAADGVIAAWTHVRVKAPRPPALWHLDFHDVFRQQIRRHRACAPGLPLHLAADLNEPLLFFGLRHLFPMMGETAHAWETLTIAMEGTNASFQADTHLPNVVAATVDCRHIRRSTAFLFLSCMPNLRTLAIEVSGSHNLTFWSLHRSNPDPVNLMLPDLLSLSKLSLSSHPATCILSEPLRATLAKYAATLEHLSLLCLGDVSLPAHLPPVTLQRLHTLCLQGAACECLSKLSLPALRDLNMVDGDLTRVRSHPTHALPHLVELALVRMKLDVDGMITQDVAQLFDLTSNVTHLMVSDDAKRQPDRCEMNMRGILSQLTQTKPPGEGGGQVSLPNLQTFICFTEGDVLHGDCGAAFAGLFRVRGGISVVTDMDIAGLDGAMYRKVINSAGVVREGRDAA</sequence>
<reference evidence="1 2" key="1">
    <citation type="journal article" date="2019" name="New Phytol.">
        <title>Comparative genomics reveals unique wood-decay strategies and fruiting body development in the Schizophyllaceae.</title>
        <authorList>
            <person name="Almasi E."/>
            <person name="Sahu N."/>
            <person name="Krizsan K."/>
            <person name="Balint B."/>
            <person name="Kovacs G.M."/>
            <person name="Kiss B."/>
            <person name="Cseklye J."/>
            <person name="Drula E."/>
            <person name="Henrissat B."/>
            <person name="Nagy I."/>
            <person name="Chovatia M."/>
            <person name="Adam C."/>
            <person name="LaButti K."/>
            <person name="Lipzen A."/>
            <person name="Riley R."/>
            <person name="Grigoriev I.V."/>
            <person name="Nagy L.G."/>
        </authorList>
    </citation>
    <scope>NUCLEOTIDE SEQUENCE [LARGE SCALE GENOMIC DNA]</scope>
    <source>
        <strain evidence="1 2">NL-1724</strain>
    </source>
</reference>
<evidence type="ECO:0000313" key="2">
    <source>
        <dbReference type="Proteomes" id="UP000320762"/>
    </source>
</evidence>
<name>A0A550C4J5_9AGAR</name>
<gene>
    <name evidence="1" type="ORF">BD626DRAFT_572386</name>
</gene>
<protein>
    <recommendedName>
        <fullName evidence="3">F-box domain-containing protein</fullName>
    </recommendedName>
</protein>
<accession>A0A550C4J5</accession>
<organism evidence="1 2">
    <name type="scientific">Schizophyllum amplum</name>
    <dbReference type="NCBI Taxonomy" id="97359"/>
    <lineage>
        <taxon>Eukaryota</taxon>
        <taxon>Fungi</taxon>
        <taxon>Dikarya</taxon>
        <taxon>Basidiomycota</taxon>
        <taxon>Agaricomycotina</taxon>
        <taxon>Agaricomycetes</taxon>
        <taxon>Agaricomycetidae</taxon>
        <taxon>Agaricales</taxon>
        <taxon>Schizophyllaceae</taxon>
        <taxon>Schizophyllum</taxon>
    </lineage>
</organism>
<keyword evidence="2" id="KW-1185">Reference proteome</keyword>
<dbReference type="EMBL" id="VDMD01000026">
    <property type="protein sequence ID" value="TRM59708.1"/>
    <property type="molecule type" value="Genomic_DNA"/>
</dbReference>
<dbReference type="AlphaFoldDB" id="A0A550C4J5"/>
<dbReference type="Proteomes" id="UP000320762">
    <property type="component" value="Unassembled WGS sequence"/>
</dbReference>
<comment type="caution">
    <text evidence="1">The sequence shown here is derived from an EMBL/GenBank/DDBJ whole genome shotgun (WGS) entry which is preliminary data.</text>
</comment>
<dbReference type="SUPFAM" id="SSF52047">
    <property type="entry name" value="RNI-like"/>
    <property type="match status" value="1"/>
</dbReference>
<evidence type="ECO:0000313" key="1">
    <source>
        <dbReference type="EMBL" id="TRM59708.1"/>
    </source>
</evidence>